<dbReference type="GeneID" id="81355067"/>
<name>A0A9W9KE15_9EURO</name>
<keyword evidence="3" id="KW-1185">Reference proteome</keyword>
<dbReference type="InterPro" id="IPR052579">
    <property type="entry name" value="Zinc_finger_SWIM"/>
</dbReference>
<dbReference type="Pfam" id="PF10551">
    <property type="entry name" value="MULE"/>
    <property type="match status" value="1"/>
</dbReference>
<proteinExistence type="predicted"/>
<dbReference type="AlphaFoldDB" id="A0A9W9KE15"/>
<evidence type="ECO:0000313" key="2">
    <source>
        <dbReference type="EMBL" id="KAJ5103065.1"/>
    </source>
</evidence>
<gene>
    <name evidence="2" type="ORF">N7532_003594</name>
</gene>
<dbReference type="PANTHER" id="PTHR31569">
    <property type="entry name" value="SWIM-TYPE DOMAIN-CONTAINING PROTEIN"/>
    <property type="match status" value="1"/>
</dbReference>
<dbReference type="InterPro" id="IPR018289">
    <property type="entry name" value="MULE_transposase_dom"/>
</dbReference>
<dbReference type="Proteomes" id="UP001149074">
    <property type="component" value="Unassembled WGS sequence"/>
</dbReference>
<reference evidence="2" key="1">
    <citation type="submission" date="2022-11" db="EMBL/GenBank/DDBJ databases">
        <authorList>
            <person name="Petersen C."/>
        </authorList>
    </citation>
    <scope>NUCLEOTIDE SEQUENCE</scope>
    <source>
        <strain evidence="2">IBT 30761</strain>
    </source>
</reference>
<dbReference type="RefSeq" id="XP_056476445.1">
    <property type="nucleotide sequence ID" value="XM_056616088.1"/>
</dbReference>
<protein>
    <recommendedName>
        <fullName evidence="1">MULE transposase domain-containing protein</fullName>
    </recommendedName>
</protein>
<accession>A0A9W9KE15</accession>
<sequence length="480" mass="55516">MEAPPEAIYSTREDLLMSVRNFALSQGYVVTIRHSTANKNVVLGCDMGGVYHDRVGALEGAKRRKTSTRRIGCPFELYGSYSKGYWQLKVRNPMHTHGLSDLSAHPQARKLSDDQRAEIGRLSSMGVRPQTIEAVLRESDASARFIRRDIYNARMAERPRQLGGRSPVEYLVQQLQHEGSWLHAKQSDDIGHIRFLMFAHQKSIDFANQYNRVFLLDCTYKSNRYRMPLLHIVGFSPTNKSFSVAFCFMENEEVESYCWALSTFFSFIKRPNPPSVLCTDRDWALLSAIEHQLPDFPHILCVWRLNKNIQAHCKKEFVTNEEYNKFFSLWINLASAPKEEVYNQSKEDIRLFLKDKPHIFHYLENNVLVHREKFVIAWTRKWLHLGNATTSRAEGAHATMKRWICSSTADILTVFEMLERSIVAQVNAIDAELAHDRILTPVFASKVLFANLIGHVWRYAITLLVEQYQREQWAFPVLIG</sequence>
<organism evidence="2 3">
    <name type="scientific">Penicillium argentinense</name>
    <dbReference type="NCBI Taxonomy" id="1131581"/>
    <lineage>
        <taxon>Eukaryota</taxon>
        <taxon>Fungi</taxon>
        <taxon>Dikarya</taxon>
        <taxon>Ascomycota</taxon>
        <taxon>Pezizomycotina</taxon>
        <taxon>Eurotiomycetes</taxon>
        <taxon>Eurotiomycetidae</taxon>
        <taxon>Eurotiales</taxon>
        <taxon>Aspergillaceae</taxon>
        <taxon>Penicillium</taxon>
    </lineage>
</organism>
<feature type="domain" description="MULE transposase" evidence="1">
    <location>
        <begin position="213"/>
        <end position="308"/>
    </location>
</feature>
<reference evidence="2" key="2">
    <citation type="journal article" date="2023" name="IMA Fungus">
        <title>Comparative genomic study of the Penicillium genus elucidates a diverse pangenome and 15 lateral gene transfer events.</title>
        <authorList>
            <person name="Petersen C."/>
            <person name="Sorensen T."/>
            <person name="Nielsen M.R."/>
            <person name="Sondergaard T.E."/>
            <person name="Sorensen J.L."/>
            <person name="Fitzpatrick D.A."/>
            <person name="Frisvad J.C."/>
            <person name="Nielsen K.L."/>
        </authorList>
    </citation>
    <scope>NUCLEOTIDE SEQUENCE</scope>
    <source>
        <strain evidence="2">IBT 30761</strain>
    </source>
</reference>
<evidence type="ECO:0000259" key="1">
    <source>
        <dbReference type="Pfam" id="PF10551"/>
    </source>
</evidence>
<dbReference type="PANTHER" id="PTHR31569:SF4">
    <property type="entry name" value="SWIM-TYPE DOMAIN-CONTAINING PROTEIN"/>
    <property type="match status" value="1"/>
</dbReference>
<comment type="caution">
    <text evidence="2">The sequence shown here is derived from an EMBL/GenBank/DDBJ whole genome shotgun (WGS) entry which is preliminary data.</text>
</comment>
<dbReference type="OrthoDB" id="4368270at2759"/>
<evidence type="ECO:0000313" key="3">
    <source>
        <dbReference type="Proteomes" id="UP001149074"/>
    </source>
</evidence>
<dbReference type="EMBL" id="JAPQKI010000004">
    <property type="protein sequence ID" value="KAJ5103065.1"/>
    <property type="molecule type" value="Genomic_DNA"/>
</dbReference>